<evidence type="ECO:0000256" key="1">
    <source>
        <dbReference type="SAM" id="Phobius"/>
    </source>
</evidence>
<proteinExistence type="predicted"/>
<keyword evidence="3" id="KW-1185">Reference proteome</keyword>
<name>A0A840CSK3_9BACE</name>
<dbReference type="Proteomes" id="UP000560658">
    <property type="component" value="Unassembled WGS sequence"/>
</dbReference>
<dbReference type="RefSeq" id="WP_044161018.1">
    <property type="nucleotide sequence ID" value="NZ_JACIER010000002.1"/>
</dbReference>
<comment type="caution">
    <text evidence="2">The sequence shown here is derived from an EMBL/GenBank/DDBJ whole genome shotgun (WGS) entry which is preliminary data.</text>
</comment>
<evidence type="ECO:0000313" key="2">
    <source>
        <dbReference type="EMBL" id="MBB4042997.1"/>
    </source>
</evidence>
<protein>
    <submittedName>
        <fullName evidence="2">Uncharacterized protein</fullName>
    </submittedName>
</protein>
<dbReference type="AlphaFoldDB" id="A0A840CSK3"/>
<keyword evidence="1" id="KW-1133">Transmembrane helix</keyword>
<sequence>MELDELKNSWDALDQHLKDKELIKEEDINKLIRHTGKGINAIARLNIKLIAISLPILALILADIYLYNMFNTFYFVILAALIPAFFWDLFTIIYLRNTRADVMPLVEIVERVNRFHRWVIVERIMGTLLLLGIAAFSFVHWQVWQYGVGFISLFVFLWTGGLVLILWIYQRKFLVQIHEIKKNLDELKELM</sequence>
<gene>
    <name evidence="2" type="ORF">GGR06_000762</name>
</gene>
<feature type="transmembrane region" description="Helical" evidence="1">
    <location>
        <begin position="150"/>
        <end position="169"/>
    </location>
</feature>
<feature type="transmembrane region" description="Helical" evidence="1">
    <location>
        <begin position="124"/>
        <end position="144"/>
    </location>
</feature>
<accession>A0A840CSK3</accession>
<organism evidence="2 3">
    <name type="scientific">Bacteroides reticulotermitis</name>
    <dbReference type="NCBI Taxonomy" id="1133319"/>
    <lineage>
        <taxon>Bacteria</taxon>
        <taxon>Pseudomonadati</taxon>
        <taxon>Bacteroidota</taxon>
        <taxon>Bacteroidia</taxon>
        <taxon>Bacteroidales</taxon>
        <taxon>Bacteroidaceae</taxon>
        <taxon>Bacteroides</taxon>
    </lineage>
</organism>
<keyword evidence="1" id="KW-0812">Transmembrane</keyword>
<evidence type="ECO:0000313" key="3">
    <source>
        <dbReference type="Proteomes" id="UP000560658"/>
    </source>
</evidence>
<feature type="transmembrane region" description="Helical" evidence="1">
    <location>
        <begin position="73"/>
        <end position="95"/>
    </location>
</feature>
<dbReference type="EMBL" id="JACIER010000002">
    <property type="protein sequence ID" value="MBB4042997.1"/>
    <property type="molecule type" value="Genomic_DNA"/>
</dbReference>
<reference evidence="2" key="1">
    <citation type="submission" date="2020-08" db="EMBL/GenBank/DDBJ databases">
        <title>Genomic Encyclopedia of Type Strains, Phase IV (KMG-IV): sequencing the most valuable type-strain genomes for metagenomic binning, comparative biology and taxonomic classification.</title>
        <authorList>
            <person name="Goeker M."/>
        </authorList>
    </citation>
    <scope>NUCLEOTIDE SEQUENCE [LARGE SCALE GENOMIC DNA]</scope>
    <source>
        <strain evidence="2">DSM 105720</strain>
    </source>
</reference>
<keyword evidence="1" id="KW-0472">Membrane</keyword>
<feature type="transmembrane region" description="Helical" evidence="1">
    <location>
        <begin position="47"/>
        <end position="67"/>
    </location>
</feature>